<dbReference type="InterPro" id="IPR017896">
    <property type="entry name" value="4Fe4S_Fe-S-bd"/>
</dbReference>
<sequence>MLDIRNPATFQGPDAPTDDDLATCVHCGLCLNYCPTFRITGLETESPRGRLYLMTQWKRGGLPFTEELAQHIDLCLGCRTCEAVCPSGVPYGRIIEHGRAEVERLRGPSPKSVLVRQSLRQLLPHPGRLRAAGALTRLGQAARLTGLVPQGRVLPRLRGTYRPPRSGVAPAIGEKRYRVAFLLGCVMPILYRSAHEASVRLLQLAGCEVWFPRGQRCCGALFAHNGDLDSARRLREVNQEAFGMESFDYLVVNSAGCGSHLKDFYPNLGSRVRDLFEFLAEVGLPEPRHEVRARVTYQDACHLVHAQRIRKQPRQLLRGVPGLELVEMTHPDICCGSAGIYNAVQPEMSERILEEKMEDLLAVDPDVVATANPGCQMQLEAGLRARGRGDVVVKHLAEVLVEAY</sequence>
<dbReference type="Gene3D" id="1.10.1060.10">
    <property type="entry name" value="Alpha-helical ferredoxin"/>
    <property type="match status" value="1"/>
</dbReference>
<dbReference type="RefSeq" id="WP_338203665.1">
    <property type="nucleotide sequence ID" value="NZ_JAEKNR010000178.1"/>
</dbReference>
<dbReference type="EC" id="1.1.99.14" evidence="6"/>
<evidence type="ECO:0000256" key="1">
    <source>
        <dbReference type="ARBA" id="ARBA00022485"/>
    </source>
</evidence>
<name>A0A934K6V8_9BACT</name>
<keyword evidence="3" id="KW-0677">Repeat</keyword>
<proteinExistence type="predicted"/>
<evidence type="ECO:0000256" key="3">
    <source>
        <dbReference type="ARBA" id="ARBA00022737"/>
    </source>
</evidence>
<keyword evidence="1 6" id="KW-0004">4Fe-4S</keyword>
<evidence type="ECO:0000256" key="5">
    <source>
        <dbReference type="ARBA" id="ARBA00023014"/>
    </source>
</evidence>
<feature type="domain" description="4Fe-4S ferredoxin-type" evidence="7">
    <location>
        <begin position="66"/>
        <end position="97"/>
    </location>
</feature>
<evidence type="ECO:0000256" key="2">
    <source>
        <dbReference type="ARBA" id="ARBA00022723"/>
    </source>
</evidence>
<evidence type="ECO:0000256" key="4">
    <source>
        <dbReference type="ARBA" id="ARBA00023004"/>
    </source>
</evidence>
<keyword evidence="6" id="KW-0813">Transport</keyword>
<gene>
    <name evidence="8" type="ORF">JF922_18215</name>
</gene>
<keyword evidence="4 6" id="KW-0408">Iron</keyword>
<keyword evidence="6" id="KW-0249">Electron transport</keyword>
<comment type="catalytic activity">
    <reaction evidence="6">
        <text>glycolate + A = glyoxylate + AH2</text>
        <dbReference type="Rhea" id="RHEA:21264"/>
        <dbReference type="ChEBI" id="CHEBI:13193"/>
        <dbReference type="ChEBI" id="CHEBI:17499"/>
        <dbReference type="ChEBI" id="CHEBI:29805"/>
        <dbReference type="ChEBI" id="CHEBI:36655"/>
        <dbReference type="EC" id="1.1.99.14"/>
    </reaction>
</comment>
<comment type="function">
    <text evidence="6">Component of a complex that catalyzes the oxidation of glycolate to glyoxylate.</text>
</comment>
<dbReference type="PIRSF" id="PIRSF000139">
    <property type="entry name" value="Glc_ox_4Fe-4S"/>
    <property type="match status" value="1"/>
</dbReference>
<dbReference type="PROSITE" id="PS00198">
    <property type="entry name" value="4FE4S_FER_1"/>
    <property type="match status" value="1"/>
</dbReference>
<dbReference type="InterPro" id="IPR012257">
    <property type="entry name" value="Glc_ox_4Fe-4S"/>
</dbReference>
<dbReference type="PANTHER" id="PTHR32479:SF17">
    <property type="entry name" value="GLYCOLATE OXIDASE IRON-SULFUR SUBUNIT"/>
    <property type="match status" value="1"/>
</dbReference>
<dbReference type="PROSITE" id="PS51379">
    <property type="entry name" value="4FE4S_FER_2"/>
    <property type="match status" value="2"/>
</dbReference>
<keyword evidence="5 6" id="KW-0411">Iron-sulfur</keyword>
<dbReference type="SUPFAM" id="SSF46548">
    <property type="entry name" value="alpha-helical ferredoxin"/>
    <property type="match status" value="1"/>
</dbReference>
<dbReference type="EMBL" id="JAEKNR010000178">
    <property type="protein sequence ID" value="MBJ7599999.1"/>
    <property type="molecule type" value="Genomic_DNA"/>
</dbReference>
<organism evidence="8 9">
    <name type="scientific">Candidatus Nephthysia bennettiae</name>
    <dbReference type="NCBI Taxonomy" id="3127016"/>
    <lineage>
        <taxon>Bacteria</taxon>
        <taxon>Bacillati</taxon>
        <taxon>Candidatus Dormiibacterota</taxon>
        <taxon>Candidatus Dormibacteria</taxon>
        <taxon>Candidatus Dormibacterales</taxon>
        <taxon>Candidatus Dormibacteraceae</taxon>
        <taxon>Candidatus Nephthysia</taxon>
    </lineage>
</organism>
<feature type="domain" description="4Fe-4S ferredoxin-type" evidence="7">
    <location>
        <begin position="14"/>
        <end position="45"/>
    </location>
</feature>
<dbReference type="InterPro" id="IPR009051">
    <property type="entry name" value="Helical_ferredxn"/>
</dbReference>
<evidence type="ECO:0000313" key="9">
    <source>
        <dbReference type="Proteomes" id="UP000612893"/>
    </source>
</evidence>
<comment type="catalytic activity">
    <reaction evidence="6">
        <text>(R)-lactate + A = pyruvate + AH2</text>
        <dbReference type="Rhea" id="RHEA:15089"/>
        <dbReference type="ChEBI" id="CHEBI:13193"/>
        <dbReference type="ChEBI" id="CHEBI:15361"/>
        <dbReference type="ChEBI" id="CHEBI:16004"/>
        <dbReference type="ChEBI" id="CHEBI:17499"/>
    </reaction>
</comment>
<dbReference type="InterPro" id="IPR017900">
    <property type="entry name" value="4Fe4S_Fe_S_CS"/>
</dbReference>
<dbReference type="PANTHER" id="PTHR32479">
    <property type="entry name" value="GLYCOLATE OXIDASE IRON-SULFUR SUBUNIT"/>
    <property type="match status" value="1"/>
</dbReference>
<dbReference type="InterPro" id="IPR004017">
    <property type="entry name" value="Cys_rich_dom"/>
</dbReference>
<dbReference type="AlphaFoldDB" id="A0A934K6V8"/>
<dbReference type="Pfam" id="PF02754">
    <property type="entry name" value="CCG"/>
    <property type="match status" value="2"/>
</dbReference>
<comment type="cofactor">
    <cofactor evidence="6">
        <name>[4Fe-4S] cluster</name>
        <dbReference type="ChEBI" id="CHEBI:49883"/>
    </cofactor>
    <text evidence="6">Binds 2 [4Fe-4S] clusters.</text>
</comment>
<evidence type="ECO:0000259" key="7">
    <source>
        <dbReference type="PROSITE" id="PS51379"/>
    </source>
</evidence>
<reference evidence="8" key="1">
    <citation type="submission" date="2020-10" db="EMBL/GenBank/DDBJ databases">
        <title>Ca. Dormibacterota MAGs.</title>
        <authorList>
            <person name="Montgomery K."/>
        </authorList>
    </citation>
    <scope>NUCLEOTIDE SEQUENCE [LARGE SCALE GENOMIC DNA]</scope>
    <source>
        <strain evidence="8">SC8812_S17_10</strain>
    </source>
</reference>
<dbReference type="GO" id="GO:0051539">
    <property type="term" value="F:4 iron, 4 sulfur cluster binding"/>
    <property type="evidence" value="ECO:0007669"/>
    <property type="project" value="UniProtKB-UniRule"/>
</dbReference>
<keyword evidence="2 6" id="KW-0479">Metal-binding</keyword>
<keyword evidence="9" id="KW-1185">Reference proteome</keyword>
<evidence type="ECO:0000256" key="6">
    <source>
        <dbReference type="PIRNR" id="PIRNR000139"/>
    </source>
</evidence>
<dbReference type="GO" id="GO:0046872">
    <property type="term" value="F:metal ion binding"/>
    <property type="evidence" value="ECO:0007669"/>
    <property type="project" value="UniProtKB-UniRule"/>
</dbReference>
<dbReference type="GO" id="GO:0019154">
    <property type="term" value="F:glycolate dehydrogenase activity"/>
    <property type="evidence" value="ECO:0007669"/>
    <property type="project" value="UniProtKB-EC"/>
</dbReference>
<protein>
    <recommendedName>
        <fullName evidence="6">Glycolate oxidase iron-sulfur subunit</fullName>
        <ecNumber evidence="6">1.1.99.14</ecNumber>
    </recommendedName>
</protein>
<evidence type="ECO:0000313" key="8">
    <source>
        <dbReference type="EMBL" id="MBJ7599999.1"/>
    </source>
</evidence>
<dbReference type="Pfam" id="PF13183">
    <property type="entry name" value="Fer4_8"/>
    <property type="match status" value="1"/>
</dbReference>
<dbReference type="Proteomes" id="UP000612893">
    <property type="component" value="Unassembled WGS sequence"/>
</dbReference>
<comment type="caution">
    <text evidence="8">The sequence shown here is derived from an EMBL/GenBank/DDBJ whole genome shotgun (WGS) entry which is preliminary data.</text>
</comment>
<accession>A0A934K6V8</accession>